<dbReference type="InterPro" id="IPR031330">
    <property type="entry name" value="Gly_Hdrlase_35_cat"/>
</dbReference>
<feature type="domain" description="GLMA-like second" evidence="4">
    <location>
        <begin position="496"/>
        <end position="583"/>
    </location>
</feature>
<evidence type="ECO:0000313" key="6">
    <source>
        <dbReference type="Proteomes" id="UP000050417"/>
    </source>
</evidence>
<gene>
    <name evidence="5" type="ORF">ADN00_16615</name>
</gene>
<comment type="similarity">
    <text evidence="1 2">Belongs to the glycosyl hydrolase 35 family.</text>
</comment>
<evidence type="ECO:0000259" key="4">
    <source>
        <dbReference type="Pfam" id="PF22369"/>
    </source>
</evidence>
<dbReference type="STRING" id="1134406.ADN00_16615"/>
<accession>A0A0P6XKM0</accession>
<dbReference type="RefSeq" id="WP_075064161.1">
    <property type="nucleotide sequence ID" value="NZ_LGCL01000040.1"/>
</dbReference>
<dbReference type="SUPFAM" id="SSF51445">
    <property type="entry name" value="(Trans)glycosidases"/>
    <property type="match status" value="1"/>
</dbReference>
<dbReference type="Pfam" id="PF22369">
    <property type="entry name" value="GLMA_2nd"/>
    <property type="match status" value="1"/>
</dbReference>
<evidence type="ECO:0000256" key="1">
    <source>
        <dbReference type="ARBA" id="ARBA00009809"/>
    </source>
</evidence>
<evidence type="ECO:0000256" key="2">
    <source>
        <dbReference type="RuleBase" id="RU003679"/>
    </source>
</evidence>
<dbReference type="InterPro" id="IPR017853">
    <property type="entry name" value="GH"/>
</dbReference>
<comment type="caution">
    <text evidence="5">The sequence shown here is derived from an EMBL/GenBank/DDBJ whole genome shotgun (WGS) entry which is preliminary data.</text>
</comment>
<dbReference type="Proteomes" id="UP000050417">
    <property type="component" value="Unassembled WGS sequence"/>
</dbReference>
<dbReference type="PANTHER" id="PTHR23421">
    <property type="entry name" value="BETA-GALACTOSIDASE RELATED"/>
    <property type="match status" value="1"/>
</dbReference>
<dbReference type="OrthoDB" id="9813184at2"/>
<dbReference type="PATRIC" id="fig|1134406.4.peg.3766"/>
<organism evidence="5 6">
    <name type="scientific">Ornatilinea apprima</name>
    <dbReference type="NCBI Taxonomy" id="1134406"/>
    <lineage>
        <taxon>Bacteria</taxon>
        <taxon>Bacillati</taxon>
        <taxon>Chloroflexota</taxon>
        <taxon>Anaerolineae</taxon>
        <taxon>Anaerolineales</taxon>
        <taxon>Anaerolineaceae</taxon>
        <taxon>Ornatilinea</taxon>
    </lineage>
</organism>
<dbReference type="EMBL" id="LGCL01000040">
    <property type="protein sequence ID" value="KPL72093.1"/>
    <property type="molecule type" value="Genomic_DNA"/>
</dbReference>
<reference evidence="5 6" key="1">
    <citation type="submission" date="2015-07" db="EMBL/GenBank/DDBJ databases">
        <title>Genome sequence of Ornatilinea apprima DSM 23815.</title>
        <authorList>
            <person name="Hemp J."/>
            <person name="Ward L.M."/>
            <person name="Pace L.A."/>
            <person name="Fischer W.W."/>
        </authorList>
    </citation>
    <scope>NUCLEOTIDE SEQUENCE [LARGE SCALE GENOMIC DNA]</scope>
    <source>
        <strain evidence="5 6">P3M-1</strain>
    </source>
</reference>
<name>A0A0P6XKM0_9CHLR</name>
<protein>
    <submittedName>
        <fullName evidence="5">Beta-galactosidase</fullName>
    </submittedName>
</protein>
<dbReference type="Gene3D" id="3.20.20.80">
    <property type="entry name" value="Glycosidases"/>
    <property type="match status" value="1"/>
</dbReference>
<dbReference type="InterPro" id="IPR054746">
    <property type="entry name" value="GLMA-like_second"/>
</dbReference>
<proteinExistence type="inferred from homology"/>
<evidence type="ECO:0000313" key="5">
    <source>
        <dbReference type="EMBL" id="KPL72093.1"/>
    </source>
</evidence>
<dbReference type="Gene3D" id="3.40.50.880">
    <property type="match status" value="1"/>
</dbReference>
<dbReference type="InterPro" id="IPR001944">
    <property type="entry name" value="Glycoside_Hdrlase_35"/>
</dbReference>
<dbReference type="GO" id="GO:0005975">
    <property type="term" value="P:carbohydrate metabolic process"/>
    <property type="evidence" value="ECO:0007669"/>
    <property type="project" value="InterPro"/>
</dbReference>
<dbReference type="InterPro" id="IPR029062">
    <property type="entry name" value="Class_I_gatase-like"/>
</dbReference>
<dbReference type="GO" id="GO:0004553">
    <property type="term" value="F:hydrolase activity, hydrolyzing O-glycosyl compounds"/>
    <property type="evidence" value="ECO:0007669"/>
    <property type="project" value="InterPro"/>
</dbReference>
<evidence type="ECO:0000259" key="3">
    <source>
        <dbReference type="Pfam" id="PF01301"/>
    </source>
</evidence>
<dbReference type="AlphaFoldDB" id="A0A0P6XKM0"/>
<dbReference type="PRINTS" id="PR00742">
    <property type="entry name" value="GLHYDRLASE35"/>
</dbReference>
<feature type="domain" description="Glycoside hydrolase 35 catalytic" evidence="3">
    <location>
        <begin position="19"/>
        <end position="132"/>
    </location>
</feature>
<keyword evidence="6" id="KW-1185">Reference proteome</keyword>
<dbReference type="Pfam" id="PF01301">
    <property type="entry name" value="Glyco_hydro_35"/>
    <property type="match status" value="1"/>
</dbReference>
<sequence>MSSSADDRLPQALKVGNHKFLINGEVKSVYGGAVHYWRLDRDKWSDILDKVIGMGFKVVETYIPWEAHEIKRGEFDFGQINPSNDIDAFLTLCEEKGLYTIVRPGPQINSELTWFGYPVRILDDPEMQALTSQGSKAVLTQVPRPIPAISYTSDKFFEETALWYDAICAILAKHAYPKGNLVACQVDNEMAFFFHINPYECDFSPSAIKGYRAFLAKKYETVEKLNSVYRSKFTSFDEVDAPRRFNGDKKEDIPFYTDWIEYRERYLVDSMDRLGKMLRERGLQDIPLFHNYPHPLGPGGSVSGITTPFNLLALEEKLDFVGFDIYSRKELYDHVKTVVSYVVGTSRYPFIPEFIAGVWPWYLNPGGSEDEEFVTKAALMHGIKGYSRYMIVERNRWLASPVRLDGRIREANYEVHRHVNRMANQHRFPEMERKVDVLLMANRDYDRLEAASVLVSFPGDFLEPLMGFSEYPNFMSVSEKPLGFAEPVQMEKSKWFMKFYNGLTDTGYQFLLGDTALPLERMQKYNTIMISSFEFMNSELQRKLVAFVKAGGRVVLGPRIPTLDEKMFADETILKELNAASVRSVTAKNGEIGKAYVVGGGEFIHLTDTSDPNAVLAAIFEAQSVIKANKSDSRLDVVVHRSADSDQSLVVFVANPTADAISAKVGLNMAVKAVKEIWAEQPVGVDGNSWSDEIPPYTIKIYECSL</sequence>